<evidence type="ECO:0000313" key="10">
    <source>
        <dbReference type="Proteomes" id="UP000004931"/>
    </source>
</evidence>
<evidence type="ECO:0000259" key="8">
    <source>
        <dbReference type="Pfam" id="PF01618"/>
    </source>
</evidence>
<sequence>MLTGVILFGFFLIEERGLLSLTLTSDRSYISAIILMLYAAFSIHWLYLIYGISSAQKSLDESQPLLDEVEPDGLSIKEGAVYVHKHRLEPGIFSDYLQDLLKKSRYPSREIDHGILLEALVERLMAKHSFGHFATDILLKFGLLGTVIGFIMMLSPVGSMTDFDPSVLQQLLGQMSGGMAIALYTTATGLVTSALLGLQYQLLDSATAHFVDRVAITVEVSVMPLLAQKSAGQNDAPRGAVA</sequence>
<dbReference type="Proteomes" id="UP000004931">
    <property type="component" value="Unassembled WGS sequence"/>
</dbReference>
<dbReference type="GO" id="GO:0015031">
    <property type="term" value="P:protein transport"/>
    <property type="evidence" value="ECO:0007669"/>
    <property type="project" value="UniProtKB-KW"/>
</dbReference>
<feature type="domain" description="MotA/TolQ/ExbB proton channel" evidence="8">
    <location>
        <begin position="137"/>
        <end position="213"/>
    </location>
</feature>
<feature type="transmembrane region" description="Helical" evidence="7">
    <location>
        <begin position="137"/>
        <end position="157"/>
    </location>
</feature>
<evidence type="ECO:0000256" key="6">
    <source>
        <dbReference type="RuleBase" id="RU004057"/>
    </source>
</evidence>
<evidence type="ECO:0000256" key="4">
    <source>
        <dbReference type="ARBA" id="ARBA00022989"/>
    </source>
</evidence>
<dbReference type="GO" id="GO:0005886">
    <property type="term" value="C:plasma membrane"/>
    <property type="evidence" value="ECO:0007669"/>
    <property type="project" value="UniProtKB-SubCell"/>
</dbReference>
<dbReference type="InterPro" id="IPR002898">
    <property type="entry name" value="MotA_ExbB_proton_chnl"/>
</dbReference>
<protein>
    <recommendedName>
        <fullName evidence="8">MotA/TolQ/ExbB proton channel domain-containing protein</fullName>
    </recommendedName>
</protein>
<keyword evidence="2" id="KW-1003">Cell membrane</keyword>
<organism evidence="9 10">
    <name type="scientific">marine gamma proteobacterium HTCC2143</name>
    <dbReference type="NCBI Taxonomy" id="247633"/>
    <lineage>
        <taxon>Bacteria</taxon>
        <taxon>Pseudomonadati</taxon>
        <taxon>Pseudomonadota</taxon>
        <taxon>Gammaproteobacteria</taxon>
        <taxon>Cellvibrionales</taxon>
        <taxon>Spongiibacteraceae</taxon>
        <taxon>BD1-7 clade</taxon>
    </lineage>
</organism>
<name>A0Y7Q1_9GAMM</name>
<evidence type="ECO:0000256" key="2">
    <source>
        <dbReference type="ARBA" id="ARBA00022475"/>
    </source>
</evidence>
<evidence type="ECO:0000256" key="1">
    <source>
        <dbReference type="ARBA" id="ARBA00004651"/>
    </source>
</evidence>
<dbReference type="STRING" id="247633.GP2143_12906"/>
<keyword evidence="3 7" id="KW-0812">Transmembrane</keyword>
<dbReference type="eggNOG" id="COG0811">
    <property type="taxonomic scope" value="Bacteria"/>
</dbReference>
<keyword evidence="6" id="KW-0653">Protein transport</keyword>
<feature type="transmembrane region" description="Helical" evidence="7">
    <location>
        <begin position="30"/>
        <end position="50"/>
    </location>
</feature>
<keyword evidence="6" id="KW-0813">Transport</keyword>
<evidence type="ECO:0000256" key="5">
    <source>
        <dbReference type="ARBA" id="ARBA00023136"/>
    </source>
</evidence>
<keyword evidence="5 7" id="KW-0472">Membrane</keyword>
<keyword evidence="10" id="KW-1185">Reference proteome</keyword>
<keyword evidence="4 7" id="KW-1133">Transmembrane helix</keyword>
<dbReference type="Pfam" id="PF01618">
    <property type="entry name" value="MotA_ExbB"/>
    <property type="match status" value="1"/>
</dbReference>
<evidence type="ECO:0000256" key="7">
    <source>
        <dbReference type="SAM" id="Phobius"/>
    </source>
</evidence>
<accession>A0Y7Q1</accession>
<reference evidence="9 10" key="1">
    <citation type="journal article" date="2010" name="J. Bacteriol.">
        <title>Genome sequence of the oligotrophic marine Gammaproteobacterium HTCC2143, isolated from the Oregon Coast.</title>
        <authorList>
            <person name="Oh H.M."/>
            <person name="Kang I."/>
            <person name="Ferriera S."/>
            <person name="Giovannoni S.J."/>
            <person name="Cho J.C."/>
        </authorList>
    </citation>
    <scope>NUCLEOTIDE SEQUENCE [LARGE SCALE GENOMIC DNA]</scope>
    <source>
        <strain evidence="9 10">HTCC2143</strain>
    </source>
</reference>
<proteinExistence type="inferred from homology"/>
<evidence type="ECO:0000313" key="9">
    <source>
        <dbReference type="EMBL" id="EAW32155.1"/>
    </source>
</evidence>
<dbReference type="EMBL" id="AAVT01000001">
    <property type="protein sequence ID" value="EAW32155.1"/>
    <property type="molecule type" value="Genomic_DNA"/>
</dbReference>
<comment type="similarity">
    <text evidence="6">Belongs to the exbB/tolQ family.</text>
</comment>
<evidence type="ECO:0000256" key="3">
    <source>
        <dbReference type="ARBA" id="ARBA00022692"/>
    </source>
</evidence>
<comment type="caution">
    <text evidence="9">The sequence shown here is derived from an EMBL/GenBank/DDBJ whole genome shotgun (WGS) entry which is preliminary data.</text>
</comment>
<gene>
    <name evidence="9" type="ORF">GP2143_12906</name>
</gene>
<feature type="transmembrane region" description="Helical" evidence="7">
    <location>
        <begin position="177"/>
        <end position="198"/>
    </location>
</feature>
<comment type="subcellular location">
    <subcellularLocation>
        <location evidence="1">Cell membrane</location>
        <topology evidence="1">Multi-pass membrane protein</topology>
    </subcellularLocation>
    <subcellularLocation>
        <location evidence="6">Membrane</location>
        <topology evidence="6">Multi-pass membrane protein</topology>
    </subcellularLocation>
</comment>
<dbReference type="AlphaFoldDB" id="A0Y7Q1"/>